<evidence type="ECO:0000313" key="1">
    <source>
        <dbReference type="EMBL" id="KAF3837038.1"/>
    </source>
</evidence>
<gene>
    <name evidence="1" type="ORF">F7725_004502</name>
</gene>
<reference evidence="1 2" key="1">
    <citation type="submission" date="2020-03" db="EMBL/GenBank/DDBJ databases">
        <title>Dissostichus mawsoni Genome sequencing and assembly.</title>
        <authorList>
            <person name="Park H."/>
        </authorList>
    </citation>
    <scope>NUCLEOTIDE SEQUENCE [LARGE SCALE GENOMIC DNA]</scope>
    <source>
        <strain evidence="1">DM0001</strain>
        <tissue evidence="1">Muscle</tissue>
    </source>
</reference>
<dbReference type="EMBL" id="JAAKFY010000023">
    <property type="protein sequence ID" value="KAF3837038.1"/>
    <property type="molecule type" value="Genomic_DNA"/>
</dbReference>
<sequence length="143" mass="15882">MQNHLSGKGVTHARLSPSSDWLAVRWLAASLSLSRRTMRCFSSSRCFSELPSSQRPSSIRRWSGRRRLSVGDMPSSYSFRVSAKEGLIDRLLFALGAVLSSEAALHHPGKLHLLVPRARQHVVGLAVLVHHYTCHLKKGGKEC</sequence>
<name>A0A7J5XLJ2_DISMA</name>
<accession>A0A7J5XLJ2</accession>
<evidence type="ECO:0000313" key="2">
    <source>
        <dbReference type="Proteomes" id="UP000518266"/>
    </source>
</evidence>
<comment type="caution">
    <text evidence="1">The sequence shown here is derived from an EMBL/GenBank/DDBJ whole genome shotgun (WGS) entry which is preliminary data.</text>
</comment>
<proteinExistence type="predicted"/>
<keyword evidence="2" id="KW-1185">Reference proteome</keyword>
<protein>
    <submittedName>
        <fullName evidence="1">Uncharacterized protein</fullName>
    </submittedName>
</protein>
<dbReference type="AlphaFoldDB" id="A0A7J5XLJ2"/>
<dbReference type="Proteomes" id="UP000518266">
    <property type="component" value="Unassembled WGS sequence"/>
</dbReference>
<organism evidence="1 2">
    <name type="scientific">Dissostichus mawsoni</name>
    <name type="common">Antarctic cod</name>
    <dbReference type="NCBI Taxonomy" id="36200"/>
    <lineage>
        <taxon>Eukaryota</taxon>
        <taxon>Metazoa</taxon>
        <taxon>Chordata</taxon>
        <taxon>Craniata</taxon>
        <taxon>Vertebrata</taxon>
        <taxon>Euteleostomi</taxon>
        <taxon>Actinopterygii</taxon>
        <taxon>Neopterygii</taxon>
        <taxon>Teleostei</taxon>
        <taxon>Neoteleostei</taxon>
        <taxon>Acanthomorphata</taxon>
        <taxon>Eupercaria</taxon>
        <taxon>Perciformes</taxon>
        <taxon>Notothenioidei</taxon>
        <taxon>Nototheniidae</taxon>
        <taxon>Dissostichus</taxon>
    </lineage>
</organism>